<dbReference type="InterPro" id="IPR028976">
    <property type="entry name" value="CheC-like_sf"/>
</dbReference>
<name>A0A806KAG5_9BACT</name>
<dbReference type="AlphaFoldDB" id="A0A806KAG5"/>
<sequence>MTVELTTYVEPFVEVTVNTFKEFIGVEVSPRHPHFLDPDKGLEWDISAVIGLSGVVRGAVIVSMKNALALKLTSILTGQEYTEIDVDVMDAIGEINNIIAGNIKPKIPNGDKIVISIPTIIRGKEHSIAWPSKQTRILCIPHKAFENDIFHLMVAIDLENEK</sequence>
<organism evidence="3">
    <name type="scientific">uncultured bacterium contig00010</name>
    <dbReference type="NCBI Taxonomy" id="1181502"/>
    <lineage>
        <taxon>Bacteria</taxon>
        <taxon>environmental samples</taxon>
    </lineage>
</organism>
<dbReference type="GO" id="GO:0006935">
    <property type="term" value="P:chemotaxis"/>
    <property type="evidence" value="ECO:0007669"/>
    <property type="project" value="UniProtKB-KW"/>
</dbReference>
<evidence type="ECO:0000256" key="1">
    <source>
        <dbReference type="ARBA" id="ARBA00022500"/>
    </source>
</evidence>
<protein>
    <submittedName>
        <fullName evidence="3">Chemotaxis protein CheX</fullName>
    </submittedName>
</protein>
<evidence type="ECO:0000313" key="3">
    <source>
        <dbReference type="EMBL" id="AGS51586.1"/>
    </source>
</evidence>
<dbReference type="PANTHER" id="PTHR39452">
    <property type="entry name" value="CHEY-P PHOSPHATASE CHEX"/>
    <property type="match status" value="1"/>
</dbReference>
<dbReference type="InterPro" id="IPR038756">
    <property type="entry name" value="CheX-like"/>
</dbReference>
<evidence type="ECO:0000259" key="2">
    <source>
        <dbReference type="Pfam" id="PF13690"/>
    </source>
</evidence>
<feature type="domain" description="Chemotaxis phosphatase CheX-like" evidence="2">
    <location>
        <begin position="46"/>
        <end position="138"/>
    </location>
</feature>
<accession>A0A806KAG5</accession>
<dbReference type="EMBL" id="JQ844165">
    <property type="protein sequence ID" value="AGS51586.1"/>
    <property type="molecule type" value="Genomic_DNA"/>
</dbReference>
<dbReference type="InterPro" id="IPR028051">
    <property type="entry name" value="CheX-like_dom"/>
</dbReference>
<dbReference type="Gene3D" id="3.40.1550.10">
    <property type="entry name" value="CheC-like"/>
    <property type="match status" value="1"/>
</dbReference>
<proteinExistence type="predicted"/>
<keyword evidence="1" id="KW-0145">Chemotaxis</keyword>
<reference evidence="3" key="1">
    <citation type="submission" date="2012-03" db="EMBL/GenBank/DDBJ databases">
        <title>Functional metagenomics reveals considerable lignocellulase gene clusters in the gut microbiome of a wood-feeding higher termite.</title>
        <authorList>
            <person name="Liu N."/>
        </authorList>
    </citation>
    <scope>NUCLEOTIDE SEQUENCE</scope>
</reference>
<dbReference type="CDD" id="cd17906">
    <property type="entry name" value="CheX"/>
    <property type="match status" value="1"/>
</dbReference>
<dbReference type="Pfam" id="PF13690">
    <property type="entry name" value="CheX"/>
    <property type="match status" value="1"/>
</dbReference>
<dbReference type="SUPFAM" id="SSF103039">
    <property type="entry name" value="CheC-like"/>
    <property type="match status" value="1"/>
</dbReference>
<dbReference type="PANTHER" id="PTHR39452:SF1">
    <property type="entry name" value="CHEY-P PHOSPHATASE CHEX"/>
    <property type="match status" value="1"/>
</dbReference>